<reference evidence="1" key="2">
    <citation type="submission" date="2025-09" db="UniProtKB">
        <authorList>
            <consortium name="Ensembl"/>
        </authorList>
    </citation>
    <scope>IDENTIFICATION</scope>
</reference>
<evidence type="ECO:0000313" key="1">
    <source>
        <dbReference type="Ensembl" id="ENSPMRP00000029153.1"/>
    </source>
</evidence>
<dbReference type="GeneTree" id="ENSGT00940000157880"/>
<evidence type="ECO:0000313" key="2">
    <source>
        <dbReference type="Proteomes" id="UP000472272"/>
    </source>
</evidence>
<reference evidence="1" key="1">
    <citation type="submission" date="2025-08" db="UniProtKB">
        <authorList>
            <consortium name="Ensembl"/>
        </authorList>
    </citation>
    <scope>IDENTIFICATION</scope>
</reference>
<dbReference type="Proteomes" id="UP000472272">
    <property type="component" value="Unplaced"/>
</dbReference>
<name>A0A670JV92_PODMU</name>
<dbReference type="SUPFAM" id="SSF144000">
    <property type="entry name" value="Oxysterol-binding protein-like"/>
    <property type="match status" value="1"/>
</dbReference>
<keyword evidence="2" id="KW-1185">Reference proteome</keyword>
<protein>
    <submittedName>
        <fullName evidence="1">Uncharacterized protein</fullName>
    </submittedName>
</protein>
<sequence>MTITWTCFRFLPREFGNICSQLNAQIKDPGTISQDTCPAQICYFSPSPPPPFLPPSIGILYLLEHGEEYVFTLPCAYARSILNGVPWVELGGKVSILCAKSGYSLQSHSTQAFLWGKSTQVRKLLFRQLLFFFSKDCSVGEKIKY</sequence>
<accession>A0A670JV92</accession>
<proteinExistence type="predicted"/>
<dbReference type="InterPro" id="IPR037239">
    <property type="entry name" value="OSBP_sf"/>
</dbReference>
<dbReference type="Ensembl" id="ENSPMRT00000030922.1">
    <property type="protein sequence ID" value="ENSPMRP00000029153.1"/>
    <property type="gene ID" value="ENSPMRG00000018842.1"/>
</dbReference>
<organism evidence="1 2">
    <name type="scientific">Podarcis muralis</name>
    <name type="common">Wall lizard</name>
    <name type="synonym">Lacerta muralis</name>
    <dbReference type="NCBI Taxonomy" id="64176"/>
    <lineage>
        <taxon>Eukaryota</taxon>
        <taxon>Metazoa</taxon>
        <taxon>Chordata</taxon>
        <taxon>Craniata</taxon>
        <taxon>Vertebrata</taxon>
        <taxon>Euteleostomi</taxon>
        <taxon>Lepidosauria</taxon>
        <taxon>Squamata</taxon>
        <taxon>Bifurcata</taxon>
        <taxon>Unidentata</taxon>
        <taxon>Episquamata</taxon>
        <taxon>Laterata</taxon>
        <taxon>Lacertibaenia</taxon>
        <taxon>Lacertidae</taxon>
        <taxon>Podarcis</taxon>
    </lineage>
</organism>
<dbReference type="AlphaFoldDB" id="A0A670JV92"/>
<dbReference type="Gene3D" id="2.40.160.120">
    <property type="match status" value="1"/>
</dbReference>